<dbReference type="PANTHER" id="PTHR39767:SF2">
    <property type="entry name" value="CHROMOSOME UNDETERMINED SCAFFOLD_1, WHOLE GENOME SHOTGUN SEQUENCE"/>
    <property type="match status" value="1"/>
</dbReference>
<dbReference type="InterPro" id="IPR011936">
    <property type="entry name" value="Myxo_disulph_rpt"/>
</dbReference>
<evidence type="ECO:0000256" key="3">
    <source>
        <dbReference type="ARBA" id="ARBA00023157"/>
    </source>
</evidence>
<dbReference type="EMBL" id="CAJJDP010000091">
    <property type="protein sequence ID" value="CAD8188078.1"/>
    <property type="molecule type" value="Genomic_DNA"/>
</dbReference>
<keyword evidence="2" id="KW-0677">Repeat</keyword>
<dbReference type="PANTHER" id="PTHR39767">
    <property type="entry name" value="CALCIUM/CALMODULIN-BINDING MEMBRANE PROTEIN PCM4-RELATED"/>
    <property type="match status" value="1"/>
</dbReference>
<dbReference type="NCBIfam" id="TIGR02232">
    <property type="entry name" value="myxo_disulf_rpt"/>
    <property type="match status" value="1"/>
</dbReference>
<dbReference type="AlphaFoldDB" id="A0A8S1WCS0"/>
<evidence type="ECO:0000256" key="2">
    <source>
        <dbReference type="ARBA" id="ARBA00022737"/>
    </source>
</evidence>
<keyword evidence="4" id="KW-1133">Transmembrane helix</keyword>
<keyword evidence="4" id="KW-0472">Membrane</keyword>
<dbReference type="OMA" id="CILRCED"/>
<keyword evidence="3" id="KW-1015">Disulfide bond</keyword>
<name>A0A8S1WCS0_PAROT</name>
<feature type="transmembrane region" description="Helical" evidence="4">
    <location>
        <begin position="73"/>
        <end position="94"/>
    </location>
</feature>
<protein>
    <submittedName>
        <fullName evidence="5">Uncharacterized protein</fullName>
    </submittedName>
</protein>
<reference evidence="5" key="1">
    <citation type="submission" date="2021-01" db="EMBL/GenBank/DDBJ databases">
        <authorList>
            <consortium name="Genoscope - CEA"/>
            <person name="William W."/>
        </authorList>
    </citation>
    <scope>NUCLEOTIDE SEQUENCE</scope>
</reference>
<evidence type="ECO:0000256" key="4">
    <source>
        <dbReference type="SAM" id="Phobius"/>
    </source>
</evidence>
<dbReference type="Proteomes" id="UP000683925">
    <property type="component" value="Unassembled WGS sequence"/>
</dbReference>
<gene>
    <name evidence="5" type="ORF">POCTA_138.1.T0920009</name>
</gene>
<dbReference type="OrthoDB" id="305047at2759"/>
<keyword evidence="1" id="KW-0732">Signal</keyword>
<proteinExistence type="predicted"/>
<keyword evidence="4" id="KW-0812">Transmembrane</keyword>
<evidence type="ECO:0000313" key="5">
    <source>
        <dbReference type="EMBL" id="CAD8188078.1"/>
    </source>
</evidence>
<evidence type="ECO:0000313" key="6">
    <source>
        <dbReference type="Proteomes" id="UP000683925"/>
    </source>
</evidence>
<accession>A0A8S1WCS0</accession>
<comment type="caution">
    <text evidence="5">The sequence shown here is derived from an EMBL/GenBank/DDBJ whole genome shotgun (WGS) entry which is preliminary data.</text>
</comment>
<feature type="transmembrane region" description="Helical" evidence="4">
    <location>
        <begin position="12"/>
        <end position="42"/>
    </location>
</feature>
<organism evidence="5 6">
    <name type="scientific">Paramecium octaurelia</name>
    <dbReference type="NCBI Taxonomy" id="43137"/>
    <lineage>
        <taxon>Eukaryota</taxon>
        <taxon>Sar</taxon>
        <taxon>Alveolata</taxon>
        <taxon>Ciliophora</taxon>
        <taxon>Intramacronucleata</taxon>
        <taxon>Oligohymenophorea</taxon>
        <taxon>Peniculida</taxon>
        <taxon>Parameciidae</taxon>
        <taxon>Paramecium</taxon>
    </lineage>
</organism>
<keyword evidence="6" id="KW-1185">Reference proteome</keyword>
<dbReference type="Pfam" id="PF13948">
    <property type="entry name" value="DUF4215"/>
    <property type="match status" value="2"/>
</dbReference>
<sequence>MLILSTQMDGIVQIVTVIFIVVMGVIILGNMILLHLMVLLLVEYFQIQRIILISQWNYSCYSKIIKISIDIQVIIMLLFLAQTIIIEMIFLLPLKATHVEEQQRYLELFNIEDQLFGHGQITIGQEDLYHSHQVSLNVSMIALGAQRISKYFAQMKYITISNGWTFSSNYFQDFNCGGCQYLQFQQIKYQTWLPLHQDVLINFFIYDPITIIVDYSCGIKTLSTSGDQQIEVLIENHCDPILSLKITTLPTSNYCFLRDFEVFYTQPEKQIVNKLNEGCLEYIDDKCLICQEGWIEDKFLENCHPICGDGMIQDQYCHISVSQTQAEIVVSKLNEGCQMQIDNSCLNCKEGWIKDDFLDNCHPFCGDGIIQGQEECDDANLISNDSCYQCKYSCINFCKTCVFGICFECVF</sequence>
<evidence type="ECO:0000256" key="1">
    <source>
        <dbReference type="ARBA" id="ARBA00022729"/>
    </source>
</evidence>